<accession>A0ABP9XZ68</accession>
<evidence type="ECO:0000313" key="2">
    <source>
        <dbReference type="EMBL" id="GAA5800052.1"/>
    </source>
</evidence>
<name>A0ABP9XZ68_9FUNG</name>
<protein>
    <submittedName>
        <fullName evidence="2">Uncharacterized protein</fullName>
    </submittedName>
</protein>
<sequence>MKFKLSTAIKYIYIAAVIYIFFRCLETMSEECEPFIELHFMLVVSYGFPAPETVVITARIDHVAATAAPTPAIDVVTPVIDVATDTEPVATVTVEPVATVNTEPATANTEPVAIVATEPDASASAAKLVDNKSELDLGPKFCPDSHFSRSITILNTWIKKNGFNELSCIHPTNLRNFFEIDFKRVSTSILIELFTFDRSSRLKALLQCVNETTEEEESIELATAVSRMMVQSFGFPGDTDTYMHSYFQFVVPMLAKTLQSCRDSFVCDFVLYNLVEFPTADLFLKDDFLEGGVNWLVDKQEVGRDIEEFLSNAIMRPTKKPKMSLRGVLTYIASGIRRWMGSPDTESPFVKLYTGCVGKKIKEINTALEIEINKRMVPLVDSPVSTGDGGSPTSLRLRQDKRRREDFEKRDMGFYTNFSPEDFEKINTALLKAAEDAGSSSSLQDKLNMKAINEFMPSHTDPDAINRIPSESKEDMLSDYDFLNYRPNVPEKGVPGTDFGVFEDDVMDVRLIDTEMREKLNKLFKSEWVVWLNQVRELSEEGRTSSKTTEVLQQVRGAFLEVIENMKRYQAYVMHFEKEYVVRQLVRFVKMYKHEIKRVRKMNSEKIKEKGNKSRILLYSLRNLTVASTCNAWNLKYVFERFVVGVPQFYDNDVYKERIEDVYNYMFKLGKERMGIEERDLKQRLKR</sequence>
<dbReference type="Proteomes" id="UP001476247">
    <property type="component" value="Unassembled WGS sequence"/>
</dbReference>
<proteinExistence type="predicted"/>
<feature type="region of interest" description="Disordered" evidence="1">
    <location>
        <begin position="381"/>
        <end position="403"/>
    </location>
</feature>
<evidence type="ECO:0000313" key="3">
    <source>
        <dbReference type="Proteomes" id="UP001476247"/>
    </source>
</evidence>
<organism evidence="2 3">
    <name type="scientific">Helicostylum pulchrum</name>
    <dbReference type="NCBI Taxonomy" id="562976"/>
    <lineage>
        <taxon>Eukaryota</taxon>
        <taxon>Fungi</taxon>
        <taxon>Fungi incertae sedis</taxon>
        <taxon>Mucoromycota</taxon>
        <taxon>Mucoromycotina</taxon>
        <taxon>Mucoromycetes</taxon>
        <taxon>Mucorales</taxon>
        <taxon>Mucorineae</taxon>
        <taxon>Mucoraceae</taxon>
        <taxon>Helicostylum</taxon>
    </lineage>
</organism>
<dbReference type="EMBL" id="BAABUJ010000014">
    <property type="protein sequence ID" value="GAA5800052.1"/>
    <property type="molecule type" value="Genomic_DNA"/>
</dbReference>
<keyword evidence="3" id="KW-1185">Reference proteome</keyword>
<comment type="caution">
    <text evidence="2">The sequence shown here is derived from an EMBL/GenBank/DDBJ whole genome shotgun (WGS) entry which is preliminary data.</text>
</comment>
<evidence type="ECO:0000256" key="1">
    <source>
        <dbReference type="SAM" id="MobiDB-lite"/>
    </source>
</evidence>
<gene>
    <name evidence="2" type="ORF">HPULCUR_005474</name>
</gene>
<reference evidence="2 3" key="1">
    <citation type="submission" date="2024-04" db="EMBL/GenBank/DDBJ databases">
        <title>genome sequences of Mucor flavus KT1a and Helicostylum pulchrum KT1b strains isolation_sourced from the surface of a dry-aged beef.</title>
        <authorList>
            <person name="Toyotome T."/>
            <person name="Hosono M."/>
            <person name="Torimaru M."/>
            <person name="Fukuda K."/>
            <person name="Mikami N."/>
        </authorList>
    </citation>
    <scope>NUCLEOTIDE SEQUENCE [LARGE SCALE GENOMIC DNA]</scope>
    <source>
        <strain evidence="2 3">KT1b</strain>
    </source>
</reference>